<gene>
    <name evidence="1" type="ORF">V5N11_016091</name>
</gene>
<evidence type="ECO:0008006" key="3">
    <source>
        <dbReference type="Google" id="ProtNLM"/>
    </source>
</evidence>
<evidence type="ECO:0000313" key="1">
    <source>
        <dbReference type="EMBL" id="KAL1224875.1"/>
    </source>
</evidence>
<dbReference type="EMBL" id="JBANAX010000045">
    <property type="protein sequence ID" value="KAL1224875.1"/>
    <property type="molecule type" value="Genomic_DNA"/>
</dbReference>
<evidence type="ECO:0000313" key="2">
    <source>
        <dbReference type="Proteomes" id="UP001558713"/>
    </source>
</evidence>
<name>A0ABD1C608_CARAN</name>
<organism evidence="1 2">
    <name type="scientific">Cardamine amara subsp. amara</name>
    <dbReference type="NCBI Taxonomy" id="228776"/>
    <lineage>
        <taxon>Eukaryota</taxon>
        <taxon>Viridiplantae</taxon>
        <taxon>Streptophyta</taxon>
        <taxon>Embryophyta</taxon>
        <taxon>Tracheophyta</taxon>
        <taxon>Spermatophyta</taxon>
        <taxon>Magnoliopsida</taxon>
        <taxon>eudicotyledons</taxon>
        <taxon>Gunneridae</taxon>
        <taxon>Pentapetalae</taxon>
        <taxon>rosids</taxon>
        <taxon>malvids</taxon>
        <taxon>Brassicales</taxon>
        <taxon>Brassicaceae</taxon>
        <taxon>Cardamineae</taxon>
        <taxon>Cardamine</taxon>
    </lineage>
</organism>
<proteinExistence type="predicted"/>
<dbReference type="AlphaFoldDB" id="A0ABD1C608"/>
<accession>A0ABD1C608</accession>
<dbReference type="Proteomes" id="UP001558713">
    <property type="component" value="Unassembled WGS sequence"/>
</dbReference>
<sequence length="124" mass="14331">MSMLTWDVFLPAQNRIASELRCILWAINSMLDIRLLDVEIWSDCGAAVQAINHPKYWPKYCSLVDRVRNACLRFRSHQVKLSLVKANTATQKIVKSVTHEGRVRSYLAQGGRTWLNTTIEDDRR</sequence>
<reference evidence="1 2" key="1">
    <citation type="submission" date="2024-04" db="EMBL/GenBank/DDBJ databases">
        <title>Genome assembly C_amara_ONT_v2.</title>
        <authorList>
            <person name="Yant L."/>
            <person name="Moore C."/>
            <person name="Slenker M."/>
        </authorList>
    </citation>
    <scope>NUCLEOTIDE SEQUENCE [LARGE SCALE GENOMIC DNA]</scope>
    <source>
        <tissue evidence="1">Leaf</tissue>
    </source>
</reference>
<keyword evidence="2" id="KW-1185">Reference proteome</keyword>
<protein>
    <recommendedName>
        <fullName evidence="3">RNase H type-1 domain-containing protein</fullName>
    </recommendedName>
</protein>
<comment type="caution">
    <text evidence="1">The sequence shown here is derived from an EMBL/GenBank/DDBJ whole genome shotgun (WGS) entry which is preliminary data.</text>
</comment>